<dbReference type="Pfam" id="PF14226">
    <property type="entry name" value="DIOX_N"/>
    <property type="match status" value="1"/>
</dbReference>
<dbReference type="InterPro" id="IPR027443">
    <property type="entry name" value="IPNS-like_sf"/>
</dbReference>
<evidence type="ECO:0000313" key="3">
    <source>
        <dbReference type="EMBL" id="KAF4334017.1"/>
    </source>
</evidence>
<accession>A0A9P5DQ83</accession>
<proteinExistence type="inferred from homology"/>
<dbReference type="Proteomes" id="UP000730481">
    <property type="component" value="Unassembled WGS sequence"/>
</dbReference>
<name>A0A9P5DQ83_9HYPO</name>
<dbReference type="Pfam" id="PF00106">
    <property type="entry name" value="adh_short"/>
    <property type="match status" value="1"/>
</dbReference>
<dbReference type="Pfam" id="PF03171">
    <property type="entry name" value="2OG-FeII_Oxy"/>
    <property type="match status" value="1"/>
</dbReference>
<comment type="similarity">
    <text evidence="1">Belongs to the iron/ascorbate-dependent oxidoreductase family.</text>
</comment>
<dbReference type="PRINTS" id="PR00081">
    <property type="entry name" value="GDHRDH"/>
</dbReference>
<reference evidence="3" key="2">
    <citation type="submission" date="2020-02" db="EMBL/GenBank/DDBJ databases">
        <title>Identification and distribution of gene clusters putatively required for synthesis of sphingolipid metabolism inhibitors in phylogenetically diverse species of the filamentous fungus Fusarium.</title>
        <authorList>
            <person name="Kim H.-S."/>
            <person name="Busman M."/>
            <person name="Brown D.W."/>
            <person name="Divon H."/>
            <person name="Uhlig S."/>
            <person name="Proctor R.H."/>
        </authorList>
    </citation>
    <scope>NUCLEOTIDE SEQUENCE</scope>
    <source>
        <strain evidence="3">NRRL 25174</strain>
    </source>
</reference>
<feature type="domain" description="Fe2OG dioxygenase" evidence="2">
    <location>
        <begin position="446"/>
        <end position="549"/>
    </location>
</feature>
<dbReference type="InterPro" id="IPR036291">
    <property type="entry name" value="NAD(P)-bd_dom_sf"/>
</dbReference>
<dbReference type="SUPFAM" id="SSF51197">
    <property type="entry name" value="Clavaminate synthase-like"/>
    <property type="match status" value="1"/>
</dbReference>
<dbReference type="PROSITE" id="PS51471">
    <property type="entry name" value="FE2OG_OXY"/>
    <property type="match status" value="1"/>
</dbReference>
<dbReference type="InterPro" id="IPR005123">
    <property type="entry name" value="Oxoglu/Fe-dep_dioxygenase_dom"/>
</dbReference>
<dbReference type="PANTHER" id="PTHR47990">
    <property type="entry name" value="2-OXOGLUTARATE (2OG) AND FE(II)-DEPENDENT OXYGENASE SUPERFAMILY PROTEIN-RELATED"/>
    <property type="match status" value="1"/>
</dbReference>
<dbReference type="EMBL" id="PVQB02000741">
    <property type="protein sequence ID" value="KAF4334017.1"/>
    <property type="molecule type" value="Genomic_DNA"/>
</dbReference>
<gene>
    <name evidence="3" type="ORF">FBEOM_12145</name>
</gene>
<dbReference type="InterPro" id="IPR044861">
    <property type="entry name" value="IPNS-like_FE2OG_OXY"/>
</dbReference>
<dbReference type="SUPFAM" id="SSF51735">
    <property type="entry name" value="NAD(P)-binding Rossmann-fold domains"/>
    <property type="match status" value="1"/>
</dbReference>
<organism evidence="3 4">
    <name type="scientific">Fusarium beomiforme</name>
    <dbReference type="NCBI Taxonomy" id="44412"/>
    <lineage>
        <taxon>Eukaryota</taxon>
        <taxon>Fungi</taxon>
        <taxon>Dikarya</taxon>
        <taxon>Ascomycota</taxon>
        <taxon>Pezizomycotina</taxon>
        <taxon>Sordariomycetes</taxon>
        <taxon>Hypocreomycetidae</taxon>
        <taxon>Hypocreales</taxon>
        <taxon>Nectriaceae</taxon>
        <taxon>Fusarium</taxon>
        <taxon>Fusarium burgessii species complex</taxon>
    </lineage>
</organism>
<reference evidence="3" key="1">
    <citation type="journal article" date="2017" name="Mycologia">
        <title>Fusarium algeriense, sp. nov., a novel toxigenic crown rot pathogen of durum wheat from Algeria is nested in the Fusarium burgessii species complex.</title>
        <authorList>
            <person name="Laraba I."/>
            <person name="Keddad A."/>
            <person name="Boureghda H."/>
            <person name="Abdallah N."/>
            <person name="Vaughan M.M."/>
            <person name="Proctor R.H."/>
            <person name="Busman M."/>
            <person name="O'Donnell K."/>
        </authorList>
    </citation>
    <scope>NUCLEOTIDE SEQUENCE</scope>
    <source>
        <strain evidence="3">NRRL 25174</strain>
    </source>
</reference>
<dbReference type="InterPro" id="IPR026992">
    <property type="entry name" value="DIOX_N"/>
</dbReference>
<comment type="caution">
    <text evidence="3">The sequence shown here is derived from an EMBL/GenBank/DDBJ whole genome shotgun (WGS) entry which is preliminary data.</text>
</comment>
<dbReference type="InterPro" id="IPR002347">
    <property type="entry name" value="SDR_fam"/>
</dbReference>
<dbReference type="AlphaFoldDB" id="A0A9P5DQ83"/>
<dbReference type="InterPro" id="IPR050231">
    <property type="entry name" value="Iron_ascorbate_oxido_reductase"/>
</dbReference>
<evidence type="ECO:0000313" key="4">
    <source>
        <dbReference type="Proteomes" id="UP000730481"/>
    </source>
</evidence>
<dbReference type="Gene3D" id="3.40.50.720">
    <property type="entry name" value="NAD(P)-binding Rossmann-like Domain"/>
    <property type="match status" value="1"/>
</dbReference>
<protein>
    <submittedName>
        <fullName evidence="3">Isopenicillin N synthetase</fullName>
    </submittedName>
</protein>
<dbReference type="OrthoDB" id="288590at2759"/>
<dbReference type="GO" id="GO:0044283">
    <property type="term" value="P:small molecule biosynthetic process"/>
    <property type="evidence" value="ECO:0007669"/>
    <property type="project" value="UniProtKB-ARBA"/>
</dbReference>
<dbReference type="Gene3D" id="2.60.120.330">
    <property type="entry name" value="B-lactam Antibiotic, Isopenicillin N Synthase, Chain"/>
    <property type="match status" value="1"/>
</dbReference>
<evidence type="ECO:0000259" key="2">
    <source>
        <dbReference type="PROSITE" id="PS51471"/>
    </source>
</evidence>
<sequence>MRVPTTKTIILITGANSGLGYETAKALFSRPEPCHILMGCRGSVTRAEEAIARLRSLMPSSSSSAEPLLIDISSDESIAAACKFVEQKHGRVDVLVNNAGLDLNMAVKAGEICVREGWNRTYDVNVTGTHLFTQAFAPLLLASPAEQRRLVFITSGLSSVSEHAAGTSPKYAQAPAGWPKPESPWFAYRVSKTAMNMLVAEWARLLRGDGVAVFDVSPGFLNTGLGNCRYTGQEVNKAAMGALDPTIGAEFCADKPHHIMAKIETAATIPTVDISAFLDANAPEEARQAVVKNMSDACHTYGFFSLVGHGIPEDAIKAAFDANKMFFDLPEEKKMEVWINKSVGRSFRGYEPPLIQTHHKGLLPDTKETFMVGREVPLDDPDCGTFSTGPNLWPSSLPKEKFQDVIMGYQARMVALVGKLLEILAQGLPKEWNCPPDVFKSLLDKPSIPMRFLHYAPVETQDSRQFGVADHTDFGCVTILAQEPGTTGLEVYYPPTNSWVPVPVKENAYVINMGDMMQKYTGGYYRSARHRVLTNTNKHRHSVAFFLNGNLKLNAKALDGSGAETVVGEHIRGRLIETMGSTGKLLEREEIEAM</sequence>
<keyword evidence="4" id="KW-1185">Reference proteome</keyword>
<evidence type="ECO:0000256" key="1">
    <source>
        <dbReference type="ARBA" id="ARBA00008056"/>
    </source>
</evidence>